<evidence type="ECO:0000256" key="7">
    <source>
        <dbReference type="SAM" id="Phobius"/>
    </source>
</evidence>
<name>A0A9P3V060_9MYCO</name>
<gene>
    <name evidence="10" type="primary">eccD4</name>
    <name evidence="10" type="ORF">Mkiyose1413_46760</name>
    <name evidence="9" type="ORF">SRL2020028_42710</name>
</gene>
<feature type="transmembrane region" description="Helical" evidence="7">
    <location>
        <begin position="193"/>
        <end position="211"/>
    </location>
</feature>
<evidence type="ECO:0000313" key="9">
    <source>
        <dbReference type="EMBL" id="GLB85015.1"/>
    </source>
</evidence>
<comment type="caution">
    <text evidence="10">The sequence shown here is derived from an EMBL/GenBank/DDBJ whole genome shotgun (WGS) entry which is preliminary data.</text>
</comment>
<organism evidence="10 11">
    <name type="scientific">Mycobacterium kiyosense</name>
    <dbReference type="NCBI Taxonomy" id="2871094"/>
    <lineage>
        <taxon>Bacteria</taxon>
        <taxon>Bacillati</taxon>
        <taxon>Actinomycetota</taxon>
        <taxon>Actinomycetes</taxon>
        <taxon>Mycobacteriales</taxon>
        <taxon>Mycobacteriaceae</taxon>
        <taxon>Mycobacterium</taxon>
    </lineage>
</organism>
<proteinExistence type="inferred from homology"/>
<evidence type="ECO:0000313" key="10">
    <source>
        <dbReference type="EMBL" id="GLD32793.1"/>
    </source>
</evidence>
<keyword evidence="3" id="KW-1003">Cell membrane</keyword>
<comment type="subcellular location">
    <subcellularLocation>
        <location evidence="1">Cell membrane</location>
        <topology evidence="1">Multi-pass membrane protein</topology>
    </subcellularLocation>
</comment>
<evidence type="ECO:0000256" key="5">
    <source>
        <dbReference type="ARBA" id="ARBA00022989"/>
    </source>
</evidence>
<evidence type="ECO:0000259" key="8">
    <source>
        <dbReference type="Pfam" id="PF19053"/>
    </source>
</evidence>
<feature type="transmembrane region" description="Helical" evidence="7">
    <location>
        <begin position="218"/>
        <end position="241"/>
    </location>
</feature>
<feature type="transmembrane region" description="Helical" evidence="7">
    <location>
        <begin position="169"/>
        <end position="187"/>
    </location>
</feature>
<dbReference type="Pfam" id="PF19053">
    <property type="entry name" value="EccD"/>
    <property type="match status" value="1"/>
</dbReference>
<sequence>MSASPCRVTVHCGGTSTDLTLPATMPVAELIPSILDVLGGPTLGRHRLSRVGCAPLPGSTTLAQNDIRDGAVLVLAEQSTPPPAPRHDDDAEAVAAGLKTTTGLPVNRVGGALTAVAFTVTGALVMVRNAFTVATESNGTVLAAATAALAALFAIALFRNVFHDPIAELTLAILATTFAAVAGLLAVPGVPGAPAVLLAAMATAVTAVLALRLARCGVVTLTALAGAAIVVALAALAAVLTGTRLDVTASVTAVACLGLIEMAPRMSMMLAGLSPGPARSAAELADRTRRAENWLTSLRAGFAAVAALGATTAACTAHRAIPLAALTGAALLLHARTDRRRSLVFLVAAIATSTTTLALAVAGAPRCGPWLVALTVTLTAAALYVGFLAPTFAPSPITRRGVDVLGCIALAAAVPLACWTCGAFSAVRALSLQP</sequence>
<evidence type="ECO:0000256" key="6">
    <source>
        <dbReference type="ARBA" id="ARBA00023136"/>
    </source>
</evidence>
<feature type="transmembrane region" description="Helical" evidence="7">
    <location>
        <begin position="370"/>
        <end position="392"/>
    </location>
</feature>
<keyword evidence="4 7" id="KW-0812">Transmembrane</keyword>
<evidence type="ECO:0000313" key="11">
    <source>
        <dbReference type="Proteomes" id="UP001064782"/>
    </source>
</evidence>
<dbReference type="Proteomes" id="UP001064782">
    <property type="component" value="Unassembled WGS sequence"/>
</dbReference>
<evidence type="ECO:0000256" key="1">
    <source>
        <dbReference type="ARBA" id="ARBA00004651"/>
    </source>
</evidence>
<dbReference type="Proteomes" id="UP001165663">
    <property type="component" value="Unassembled WGS sequence"/>
</dbReference>
<keyword evidence="6 7" id="KW-0472">Membrane</keyword>
<comment type="similarity">
    <text evidence="2">Belongs to the EccD/Snm4 family.</text>
</comment>
<dbReference type="AlphaFoldDB" id="A0A9P3V060"/>
<dbReference type="InterPro" id="IPR044049">
    <property type="entry name" value="EccD_transm"/>
</dbReference>
<keyword evidence="5 7" id="KW-1133">Transmembrane helix</keyword>
<dbReference type="EMBL" id="BRXE01000069">
    <property type="protein sequence ID" value="GLB85015.1"/>
    <property type="molecule type" value="Genomic_DNA"/>
</dbReference>
<dbReference type="InterPro" id="IPR006707">
    <property type="entry name" value="T7SS_EccD"/>
</dbReference>
<evidence type="ECO:0000256" key="4">
    <source>
        <dbReference type="ARBA" id="ARBA00022692"/>
    </source>
</evidence>
<protein>
    <submittedName>
        <fullName evidence="10">ESX-4 secretion system protein eccD4</fullName>
    </submittedName>
</protein>
<keyword evidence="11" id="KW-1185">Reference proteome</keyword>
<dbReference type="Gene3D" id="3.10.20.90">
    <property type="entry name" value="Phosphatidylinositol 3-kinase Catalytic Subunit, Chain A, domain 1"/>
    <property type="match status" value="1"/>
</dbReference>
<dbReference type="RefSeq" id="WP_236981218.1">
    <property type="nucleotide sequence ID" value="NZ_BRXE01000069.1"/>
</dbReference>
<dbReference type="InterPro" id="IPR024962">
    <property type="entry name" value="YukD-like"/>
</dbReference>
<dbReference type="EMBL" id="BRZI01000054">
    <property type="protein sequence ID" value="GLD32793.1"/>
    <property type="molecule type" value="Genomic_DNA"/>
</dbReference>
<feature type="transmembrane region" description="Helical" evidence="7">
    <location>
        <begin position="139"/>
        <end position="157"/>
    </location>
</feature>
<dbReference type="GeneID" id="83630942"/>
<accession>A0A9P3V060</accession>
<dbReference type="Pfam" id="PF08817">
    <property type="entry name" value="YukD"/>
    <property type="match status" value="1"/>
</dbReference>
<feature type="transmembrane region" description="Helical" evidence="7">
    <location>
        <begin position="404"/>
        <end position="427"/>
    </location>
</feature>
<evidence type="ECO:0000256" key="2">
    <source>
        <dbReference type="ARBA" id="ARBA00006162"/>
    </source>
</evidence>
<feature type="transmembrane region" description="Helical" evidence="7">
    <location>
        <begin position="343"/>
        <end position="364"/>
    </location>
</feature>
<dbReference type="NCBIfam" id="TIGR03920">
    <property type="entry name" value="T7SS_EccD"/>
    <property type="match status" value="1"/>
</dbReference>
<dbReference type="GO" id="GO:0005886">
    <property type="term" value="C:plasma membrane"/>
    <property type="evidence" value="ECO:0007669"/>
    <property type="project" value="UniProtKB-SubCell"/>
</dbReference>
<feature type="domain" description="EccD-like transmembrane" evidence="8">
    <location>
        <begin position="111"/>
        <end position="430"/>
    </location>
</feature>
<reference evidence="10" key="1">
    <citation type="submission" date="2022-08" db="EMBL/GenBank/DDBJ databases">
        <title>Mycobacterium kiyosense sp. nov., scotochromogenic slow-glowing species isolated from respiratory specimens.</title>
        <authorList>
            <person name="Fukano H."/>
            <person name="Kazumi Y."/>
            <person name="Sakagami N."/>
            <person name="Ato M."/>
            <person name="Mitarai S."/>
            <person name="Hoshino Y."/>
        </authorList>
    </citation>
    <scope>NUCLEOTIDE SEQUENCE</scope>
    <source>
        <strain evidence="10">1413</strain>
        <strain evidence="9">SRL2020-028</strain>
    </source>
</reference>
<feature type="transmembrane region" description="Helical" evidence="7">
    <location>
        <begin position="109"/>
        <end position="127"/>
    </location>
</feature>
<evidence type="ECO:0000256" key="3">
    <source>
        <dbReference type="ARBA" id="ARBA00022475"/>
    </source>
</evidence>